<feature type="compositionally biased region" description="Low complexity" evidence="1">
    <location>
        <begin position="10"/>
        <end position="31"/>
    </location>
</feature>
<accession>A0A5Q3QDF5</accession>
<keyword evidence="3" id="KW-1185">Reference proteome</keyword>
<feature type="region of interest" description="Disordered" evidence="1">
    <location>
        <begin position="1"/>
        <end position="31"/>
    </location>
</feature>
<organism evidence="2 3">
    <name type="scientific">Allosaccharopolyspora coralli</name>
    <dbReference type="NCBI Taxonomy" id="2665642"/>
    <lineage>
        <taxon>Bacteria</taxon>
        <taxon>Bacillati</taxon>
        <taxon>Actinomycetota</taxon>
        <taxon>Actinomycetes</taxon>
        <taxon>Pseudonocardiales</taxon>
        <taxon>Pseudonocardiaceae</taxon>
        <taxon>Allosaccharopolyspora</taxon>
    </lineage>
</organism>
<name>A0A5Q3QDF5_9PSEU</name>
<evidence type="ECO:0000313" key="2">
    <source>
        <dbReference type="EMBL" id="QGK69515.1"/>
    </source>
</evidence>
<sequence>MSEVGEEHCSPPTSSSGQLQLPQQPQPGPEQFEQQLQPLAAGAVVSWLWSMAPSRIMWTSTPMVLQPPRSRNR</sequence>
<dbReference type="AlphaFoldDB" id="A0A5Q3QDF5"/>
<dbReference type="RefSeq" id="WP_154076110.1">
    <property type="nucleotide sequence ID" value="NZ_CP045929.1"/>
</dbReference>
<evidence type="ECO:0000313" key="3">
    <source>
        <dbReference type="Proteomes" id="UP000371041"/>
    </source>
</evidence>
<evidence type="ECO:0000256" key="1">
    <source>
        <dbReference type="SAM" id="MobiDB-lite"/>
    </source>
</evidence>
<dbReference type="Proteomes" id="UP000371041">
    <property type="component" value="Chromosome"/>
</dbReference>
<protein>
    <submittedName>
        <fullName evidence="2">Uncharacterized protein</fullName>
    </submittedName>
</protein>
<dbReference type="EMBL" id="CP045929">
    <property type="protein sequence ID" value="QGK69515.1"/>
    <property type="molecule type" value="Genomic_DNA"/>
</dbReference>
<dbReference type="KEGG" id="sace:GIY23_08250"/>
<proteinExistence type="predicted"/>
<reference evidence="3" key="1">
    <citation type="submission" date="2019-11" db="EMBL/GenBank/DDBJ databases">
        <title>The complete genome sequence of Saccharopolyspora sp. E2A.</title>
        <authorList>
            <person name="Zhang G."/>
        </authorList>
    </citation>
    <scope>NUCLEOTIDE SEQUENCE [LARGE SCALE GENOMIC DNA]</scope>
    <source>
        <strain evidence="3">E2A</strain>
    </source>
</reference>
<gene>
    <name evidence="2" type="ORF">GIY23_08250</name>
</gene>